<dbReference type="InterPro" id="IPR033138">
    <property type="entry name" value="Cu_oxidase_CS"/>
</dbReference>
<feature type="compositionally biased region" description="Polar residues" evidence="4">
    <location>
        <begin position="196"/>
        <end position="214"/>
    </location>
</feature>
<dbReference type="Pfam" id="PF07732">
    <property type="entry name" value="Cu-oxidase_3"/>
    <property type="match status" value="1"/>
</dbReference>
<feature type="domain" description="Plastocyanin-like" evidence="7">
    <location>
        <begin position="69"/>
        <end position="175"/>
    </location>
</feature>
<evidence type="ECO:0000313" key="8">
    <source>
        <dbReference type="EMBL" id="QYY44035.1"/>
    </source>
</evidence>
<evidence type="ECO:0000256" key="5">
    <source>
        <dbReference type="SAM" id="SignalP"/>
    </source>
</evidence>
<keyword evidence="5" id="KW-0732">Signal</keyword>
<dbReference type="RefSeq" id="WP_220560137.1">
    <property type="nucleotide sequence ID" value="NZ_CP080764.1"/>
</dbReference>
<evidence type="ECO:0000256" key="1">
    <source>
        <dbReference type="ARBA" id="ARBA00022723"/>
    </source>
</evidence>
<evidence type="ECO:0000313" key="9">
    <source>
        <dbReference type="Proteomes" id="UP000826616"/>
    </source>
</evidence>
<evidence type="ECO:0000256" key="4">
    <source>
        <dbReference type="SAM" id="MobiDB-lite"/>
    </source>
</evidence>
<accession>A0ABX8YFB3</accession>
<sequence length="540" mass="60494">MKKTLLFAGIATGAFLLTACGQMEKNSATEPPVKAENKETKQSATQIANQANRVIVDLVAKESRQEMKPGITLPVWTYGGKVPGQEIRVKQGQEVVVNLKNELSENVTIHWHGYPVPFEMDGVPGMSQNSIKPGESFTYKFTATVPGTYWYHSHKNSAEQVDRGLYGAFIVEKKDELKTDKDYTLILDEWETAAANQKSSKQGMDHSNMNIDSMSGQNNSNGNNQWMHGMDHSKMGTMNMSDNMKNSKGQSMHMMDHMASYDLFTVNGKSSSFIEPLVAKTGEVVRLRFINAGYQLRLMDFGNVPYRIVTTDGQDIQQPLEVKGKLLPIGPGERYDVVLTIPSSSFEILDCTKRPAAKDVKIMVQNQDNKSVAQTGKVTTELLDITTYGKATAKTERRKYDKEFKMVFEDVMDHSSDMGMKYTINGKSFPDTEKLIVKKGEYVKVTYENKGQANHPMHLHGHFVRVLSKNGKPVSGSPLIKDTLNVKPGETYEVEFVADNPGNWMFHCHDLHHASTGMMTTVEYEGYKNPVKVDRNDLSE</sequence>
<dbReference type="Pfam" id="PF07731">
    <property type="entry name" value="Cu-oxidase_2"/>
    <property type="match status" value="1"/>
</dbReference>
<dbReference type="PROSITE" id="PS00080">
    <property type="entry name" value="MULTICOPPER_OXIDASE2"/>
    <property type="match status" value="1"/>
</dbReference>
<dbReference type="PROSITE" id="PS00079">
    <property type="entry name" value="MULTICOPPER_OXIDASE1"/>
    <property type="match status" value="1"/>
</dbReference>
<dbReference type="PROSITE" id="PS51257">
    <property type="entry name" value="PROKAR_LIPOPROTEIN"/>
    <property type="match status" value="1"/>
</dbReference>
<keyword evidence="3" id="KW-0186">Copper</keyword>
<keyword evidence="9" id="KW-1185">Reference proteome</keyword>
<dbReference type="GeneID" id="97141227"/>
<dbReference type="InterPro" id="IPR002355">
    <property type="entry name" value="Cu_oxidase_Cu_BS"/>
</dbReference>
<keyword evidence="1" id="KW-0479">Metal-binding</keyword>
<dbReference type="PANTHER" id="PTHR11709:SF394">
    <property type="entry name" value="FI03373P-RELATED"/>
    <property type="match status" value="1"/>
</dbReference>
<feature type="signal peptide" evidence="5">
    <location>
        <begin position="1"/>
        <end position="19"/>
    </location>
</feature>
<feature type="domain" description="Plastocyanin-like" evidence="6">
    <location>
        <begin position="418"/>
        <end position="523"/>
    </location>
</feature>
<evidence type="ECO:0000259" key="7">
    <source>
        <dbReference type="Pfam" id="PF07732"/>
    </source>
</evidence>
<dbReference type="InterPro" id="IPR011706">
    <property type="entry name" value="Cu-oxidase_C"/>
</dbReference>
<feature type="region of interest" description="Disordered" evidence="4">
    <location>
        <begin position="196"/>
        <end position="249"/>
    </location>
</feature>
<dbReference type="Gene3D" id="2.60.40.420">
    <property type="entry name" value="Cupredoxins - blue copper proteins"/>
    <property type="match status" value="2"/>
</dbReference>
<name>A0ABX8YFB3_ANETH</name>
<keyword evidence="2" id="KW-0560">Oxidoreductase</keyword>
<dbReference type="InterPro" id="IPR008972">
    <property type="entry name" value="Cupredoxin"/>
</dbReference>
<evidence type="ECO:0000256" key="3">
    <source>
        <dbReference type="ARBA" id="ARBA00023008"/>
    </source>
</evidence>
<protein>
    <submittedName>
        <fullName evidence="8">Multicopper oxidase family protein</fullName>
    </submittedName>
</protein>
<gene>
    <name evidence="8" type="ORF">K3F53_07590</name>
</gene>
<dbReference type="SUPFAM" id="SSF49503">
    <property type="entry name" value="Cupredoxins"/>
    <property type="match status" value="3"/>
</dbReference>
<feature type="compositionally biased region" description="Polar residues" evidence="4">
    <location>
        <begin position="236"/>
        <end position="249"/>
    </location>
</feature>
<dbReference type="EMBL" id="CP080764">
    <property type="protein sequence ID" value="QYY44035.1"/>
    <property type="molecule type" value="Genomic_DNA"/>
</dbReference>
<feature type="chain" id="PRO_5046327517" evidence="5">
    <location>
        <begin position="20"/>
        <end position="540"/>
    </location>
</feature>
<dbReference type="InterPro" id="IPR011707">
    <property type="entry name" value="Cu-oxidase-like_N"/>
</dbReference>
<dbReference type="Proteomes" id="UP000826616">
    <property type="component" value="Chromosome"/>
</dbReference>
<proteinExistence type="predicted"/>
<evidence type="ECO:0000259" key="6">
    <source>
        <dbReference type="Pfam" id="PF07731"/>
    </source>
</evidence>
<dbReference type="CDD" id="cd04202">
    <property type="entry name" value="CuRO_D2_2dMcoN_like"/>
    <property type="match status" value="1"/>
</dbReference>
<dbReference type="CDD" id="cd13861">
    <property type="entry name" value="CuRO_1_CumA_like"/>
    <property type="match status" value="1"/>
</dbReference>
<reference evidence="8 9" key="1">
    <citation type="submission" date="2021-08" db="EMBL/GenBank/DDBJ databases">
        <title>Complete genome sequence of the strain Aneurinibacillus thermoaerophilus CCM 8960.</title>
        <authorList>
            <person name="Musilova J."/>
            <person name="Kourilova X."/>
            <person name="Pernicova I."/>
            <person name="Bezdicek M."/>
            <person name="Lengerova M."/>
            <person name="Obruca S."/>
            <person name="Sedlar K."/>
        </authorList>
    </citation>
    <scope>NUCLEOTIDE SEQUENCE [LARGE SCALE GENOMIC DNA]</scope>
    <source>
        <strain evidence="8 9">CCM 8960</strain>
    </source>
</reference>
<feature type="compositionally biased region" description="Low complexity" evidence="4">
    <location>
        <begin position="215"/>
        <end position="225"/>
    </location>
</feature>
<dbReference type="InterPro" id="IPR045087">
    <property type="entry name" value="Cu-oxidase_fam"/>
</dbReference>
<evidence type="ECO:0000256" key="2">
    <source>
        <dbReference type="ARBA" id="ARBA00023002"/>
    </source>
</evidence>
<organism evidence="8 9">
    <name type="scientific">Aneurinibacillus thermoaerophilus</name>
    <dbReference type="NCBI Taxonomy" id="143495"/>
    <lineage>
        <taxon>Bacteria</taxon>
        <taxon>Bacillati</taxon>
        <taxon>Bacillota</taxon>
        <taxon>Bacilli</taxon>
        <taxon>Bacillales</taxon>
        <taxon>Paenibacillaceae</taxon>
        <taxon>Aneurinibacillus group</taxon>
        <taxon>Aneurinibacillus</taxon>
    </lineage>
</organism>
<dbReference type="PANTHER" id="PTHR11709">
    <property type="entry name" value="MULTI-COPPER OXIDASE"/>
    <property type="match status" value="1"/>
</dbReference>